<evidence type="ECO:0000256" key="7">
    <source>
        <dbReference type="ARBA" id="ARBA00022840"/>
    </source>
</evidence>
<evidence type="ECO:0000256" key="6">
    <source>
        <dbReference type="ARBA" id="ARBA00022741"/>
    </source>
</evidence>
<dbReference type="Gene3D" id="3.40.50.300">
    <property type="entry name" value="P-loop containing nucleotide triphosphate hydrolases"/>
    <property type="match status" value="1"/>
</dbReference>
<keyword evidence="8" id="KW-1278">Translocase</keyword>
<dbReference type="InterPro" id="IPR027417">
    <property type="entry name" value="P-loop_NTPase"/>
</dbReference>
<keyword evidence="6" id="KW-0547">Nucleotide-binding</keyword>
<dbReference type="RefSeq" id="WP_045670146.1">
    <property type="nucleotide sequence ID" value="NZ_CP011058.1"/>
</dbReference>
<dbReference type="Pfam" id="PF00005">
    <property type="entry name" value="ABC_tran"/>
    <property type="match status" value="1"/>
</dbReference>
<organism evidence="11 12">
    <name type="scientific">Paenibacillus beijingensis</name>
    <dbReference type="NCBI Taxonomy" id="1126833"/>
    <lineage>
        <taxon>Bacteria</taxon>
        <taxon>Bacillati</taxon>
        <taxon>Bacillota</taxon>
        <taxon>Bacilli</taxon>
        <taxon>Bacillales</taxon>
        <taxon>Paenibacillaceae</taxon>
        <taxon>Paenibacillus</taxon>
    </lineage>
</organism>
<evidence type="ECO:0000313" key="12">
    <source>
        <dbReference type="Proteomes" id="UP000032633"/>
    </source>
</evidence>
<keyword evidence="5" id="KW-0997">Cell inner membrane</keyword>
<dbReference type="SUPFAM" id="SSF52540">
    <property type="entry name" value="P-loop containing nucleoside triphosphate hydrolases"/>
    <property type="match status" value="1"/>
</dbReference>
<dbReference type="PROSITE" id="PS50893">
    <property type="entry name" value="ABC_TRANSPORTER_2"/>
    <property type="match status" value="1"/>
</dbReference>
<keyword evidence="9" id="KW-0472">Membrane</keyword>
<keyword evidence="3" id="KW-0813">Transport</keyword>
<keyword evidence="12" id="KW-1185">Reference proteome</keyword>
<evidence type="ECO:0000256" key="9">
    <source>
        <dbReference type="ARBA" id="ARBA00023136"/>
    </source>
</evidence>
<dbReference type="SMART" id="SM00382">
    <property type="entry name" value="AAA"/>
    <property type="match status" value="1"/>
</dbReference>
<dbReference type="PATRIC" id="fig|1126833.4.peg.2016"/>
<proteinExistence type="inferred from homology"/>
<evidence type="ECO:0000313" key="11">
    <source>
        <dbReference type="EMBL" id="AJY74713.1"/>
    </source>
</evidence>
<dbReference type="GO" id="GO:0005524">
    <property type="term" value="F:ATP binding"/>
    <property type="evidence" value="ECO:0007669"/>
    <property type="project" value="UniProtKB-KW"/>
</dbReference>
<evidence type="ECO:0000256" key="3">
    <source>
        <dbReference type="ARBA" id="ARBA00022448"/>
    </source>
</evidence>
<protein>
    <submittedName>
        <fullName evidence="11">Peptide ABC transporter ATPase</fullName>
    </submittedName>
</protein>
<feature type="domain" description="ABC transporter" evidence="10">
    <location>
        <begin position="4"/>
        <end position="247"/>
    </location>
</feature>
<dbReference type="PROSITE" id="PS00211">
    <property type="entry name" value="ABC_TRANSPORTER_1"/>
    <property type="match status" value="1"/>
</dbReference>
<dbReference type="CDD" id="cd03257">
    <property type="entry name" value="ABC_NikE_OppD_transporters"/>
    <property type="match status" value="1"/>
</dbReference>
<dbReference type="InterPro" id="IPR003439">
    <property type="entry name" value="ABC_transporter-like_ATP-bd"/>
</dbReference>
<comment type="subcellular location">
    <subcellularLocation>
        <location evidence="1">Cell membrane</location>
        <topology evidence="1">Peripheral membrane protein</topology>
    </subcellularLocation>
</comment>
<accession>A0A0D5NIH4</accession>
<dbReference type="STRING" id="1126833.VN24_09110"/>
<dbReference type="InterPro" id="IPR017871">
    <property type="entry name" value="ABC_transporter-like_CS"/>
</dbReference>
<reference evidence="12" key="2">
    <citation type="submission" date="2015-03" db="EMBL/GenBank/DDBJ databases">
        <title>Genome sequence of Paenibacillus beijingensis strain DSM 24997T.</title>
        <authorList>
            <person name="Kwak Y."/>
            <person name="Shin J.-H."/>
        </authorList>
    </citation>
    <scope>NUCLEOTIDE SEQUENCE [LARGE SCALE GENOMIC DNA]</scope>
    <source>
        <strain evidence="12">DSM 24997</strain>
    </source>
</reference>
<dbReference type="GO" id="GO:0016887">
    <property type="term" value="F:ATP hydrolysis activity"/>
    <property type="evidence" value="ECO:0007669"/>
    <property type="project" value="InterPro"/>
</dbReference>
<dbReference type="EMBL" id="CP011058">
    <property type="protein sequence ID" value="AJY74713.1"/>
    <property type="molecule type" value="Genomic_DNA"/>
</dbReference>
<comment type="similarity">
    <text evidence="2">Belongs to the ABC transporter superfamily.</text>
</comment>
<name>A0A0D5NIH4_9BACL</name>
<evidence type="ECO:0000256" key="2">
    <source>
        <dbReference type="ARBA" id="ARBA00005417"/>
    </source>
</evidence>
<evidence type="ECO:0000259" key="10">
    <source>
        <dbReference type="PROSITE" id="PS50893"/>
    </source>
</evidence>
<dbReference type="Proteomes" id="UP000032633">
    <property type="component" value="Chromosome"/>
</dbReference>
<keyword evidence="7" id="KW-0067">ATP-binding</keyword>
<dbReference type="PANTHER" id="PTHR43297:SF14">
    <property type="entry name" value="ATPASE AAA-TYPE CORE DOMAIN-CONTAINING PROTEIN"/>
    <property type="match status" value="1"/>
</dbReference>
<keyword evidence="4" id="KW-1003">Cell membrane</keyword>
<dbReference type="OrthoDB" id="9802264at2"/>
<dbReference type="InterPro" id="IPR050388">
    <property type="entry name" value="ABC_Ni/Peptide_Import"/>
</dbReference>
<dbReference type="PANTHER" id="PTHR43297">
    <property type="entry name" value="OLIGOPEPTIDE TRANSPORT ATP-BINDING PROTEIN APPD"/>
    <property type="match status" value="1"/>
</dbReference>
<evidence type="ECO:0000256" key="4">
    <source>
        <dbReference type="ARBA" id="ARBA00022475"/>
    </source>
</evidence>
<reference evidence="11 12" key="1">
    <citation type="journal article" date="2015" name="J. Biotechnol.">
        <title>Complete genome sequence of Paenibacillus beijingensis 7188(T) (=DSM 24997(T)), a novel rhizobacterium from jujube garden soil.</title>
        <authorList>
            <person name="Kwak Y."/>
            <person name="Shin J.H."/>
        </authorList>
    </citation>
    <scope>NUCLEOTIDE SEQUENCE [LARGE SCALE GENOMIC DNA]</scope>
    <source>
        <strain evidence="11 12">DSM 24997</strain>
    </source>
</reference>
<gene>
    <name evidence="11" type="ORF">VN24_09110</name>
</gene>
<evidence type="ECO:0000256" key="8">
    <source>
        <dbReference type="ARBA" id="ARBA00022967"/>
    </source>
</evidence>
<dbReference type="GO" id="GO:0005886">
    <property type="term" value="C:plasma membrane"/>
    <property type="evidence" value="ECO:0007669"/>
    <property type="project" value="UniProtKB-SubCell"/>
</dbReference>
<dbReference type="InterPro" id="IPR003593">
    <property type="entry name" value="AAA+_ATPase"/>
</dbReference>
<dbReference type="AlphaFoldDB" id="A0A0D5NIH4"/>
<evidence type="ECO:0000256" key="5">
    <source>
        <dbReference type="ARBA" id="ARBA00022519"/>
    </source>
</evidence>
<dbReference type="KEGG" id="pbj:VN24_09110"/>
<evidence type="ECO:0000256" key="1">
    <source>
        <dbReference type="ARBA" id="ARBA00004202"/>
    </source>
</evidence>
<sequence length="265" mass="29449">MSLLSVNRLTVTGKQTRIVNDISFHIQKGEWFALVGQSGSGKSMTASAIGQLLAPNLQAAGEIHYAGRNLLALSPSEMRKLRGKHLAYIFQDYQGSFTPFLTIGRHFEEYLRRHVRLSRSERKEQARQALASVGLPEEMYARYPVQLSGGQLQRVSIAIALLLKPDLLIADEPTTALDSVSSFKVLELLSRLQAETGCAILFITHDLRHVRKYADRIAVMKDGVIIETGDKDQVLNHPQQSYTELLIRSSPSLGTGLPLREGVTR</sequence>
<dbReference type="HOGENOM" id="CLU_000604_1_23_9"/>